<dbReference type="RefSeq" id="WP_209459173.1">
    <property type="nucleotide sequence ID" value="NZ_JAGGKC010000009.1"/>
</dbReference>
<reference evidence="1 2" key="1">
    <citation type="submission" date="2021-03" db="EMBL/GenBank/DDBJ databases">
        <title>Genomic Encyclopedia of Type Strains, Phase IV (KMG-IV): sequencing the most valuable type-strain genomes for metagenomic binning, comparative biology and taxonomic classification.</title>
        <authorList>
            <person name="Goeker M."/>
        </authorList>
    </citation>
    <scope>NUCLEOTIDE SEQUENCE [LARGE SCALE GENOMIC DNA]</scope>
    <source>
        <strain evidence="1 2">DSM 6139</strain>
    </source>
</reference>
<name>A0ABS4G2Z7_9CLOT</name>
<dbReference type="Proteomes" id="UP001519271">
    <property type="component" value="Unassembled WGS sequence"/>
</dbReference>
<comment type="caution">
    <text evidence="1">The sequence shown here is derived from an EMBL/GenBank/DDBJ whole genome shotgun (WGS) entry which is preliminary data.</text>
</comment>
<organism evidence="1 2">
    <name type="scientific">Youngiibacter multivorans</name>
    <dbReference type="NCBI Taxonomy" id="937251"/>
    <lineage>
        <taxon>Bacteria</taxon>
        <taxon>Bacillati</taxon>
        <taxon>Bacillota</taxon>
        <taxon>Clostridia</taxon>
        <taxon>Eubacteriales</taxon>
        <taxon>Clostridiaceae</taxon>
        <taxon>Youngiibacter</taxon>
    </lineage>
</organism>
<evidence type="ECO:0008006" key="3">
    <source>
        <dbReference type="Google" id="ProtNLM"/>
    </source>
</evidence>
<accession>A0ABS4G2Z7</accession>
<evidence type="ECO:0000313" key="1">
    <source>
        <dbReference type="EMBL" id="MBP1918910.1"/>
    </source>
</evidence>
<gene>
    <name evidence="1" type="ORF">J2Z34_001390</name>
</gene>
<sequence length="74" mass="8533">MAVLGENCKHCPEFKVSCDGNDTGCICYRCPRNLGQCIIVKYCRETESVLELADRMDAGTELMIERYYRDKNME</sequence>
<keyword evidence="2" id="KW-1185">Reference proteome</keyword>
<dbReference type="EMBL" id="JAGGKC010000009">
    <property type="protein sequence ID" value="MBP1918910.1"/>
    <property type="molecule type" value="Genomic_DNA"/>
</dbReference>
<protein>
    <recommendedName>
        <fullName evidence="3">Alpha/beta hydrolase</fullName>
    </recommendedName>
</protein>
<evidence type="ECO:0000313" key="2">
    <source>
        <dbReference type="Proteomes" id="UP001519271"/>
    </source>
</evidence>
<proteinExistence type="predicted"/>